<dbReference type="InterPro" id="IPR000782">
    <property type="entry name" value="FAS1_domain"/>
</dbReference>
<dbReference type="SUPFAM" id="SSF82153">
    <property type="entry name" value="FAS1 domain"/>
    <property type="match status" value="2"/>
</dbReference>
<keyword evidence="2" id="KW-0732">Signal</keyword>
<dbReference type="AlphaFoldDB" id="A0A2U1KZ62"/>
<dbReference type="SMART" id="SM00554">
    <property type="entry name" value="FAS1"/>
    <property type="match status" value="2"/>
</dbReference>
<feature type="chain" id="PRO_5015717930" evidence="2">
    <location>
        <begin position="23"/>
        <end position="357"/>
    </location>
</feature>
<evidence type="ECO:0000259" key="3">
    <source>
        <dbReference type="SMART" id="SM00554"/>
    </source>
</evidence>
<evidence type="ECO:0000313" key="5">
    <source>
        <dbReference type="Proteomes" id="UP000245207"/>
    </source>
</evidence>
<dbReference type="InterPro" id="IPR036378">
    <property type="entry name" value="FAS1_dom_sf"/>
</dbReference>
<organism evidence="4 5">
    <name type="scientific">Artemisia annua</name>
    <name type="common">Sweet wormwood</name>
    <dbReference type="NCBI Taxonomy" id="35608"/>
    <lineage>
        <taxon>Eukaryota</taxon>
        <taxon>Viridiplantae</taxon>
        <taxon>Streptophyta</taxon>
        <taxon>Embryophyta</taxon>
        <taxon>Tracheophyta</taxon>
        <taxon>Spermatophyta</taxon>
        <taxon>Magnoliopsida</taxon>
        <taxon>eudicotyledons</taxon>
        <taxon>Gunneridae</taxon>
        <taxon>Pentapetalae</taxon>
        <taxon>asterids</taxon>
        <taxon>campanulids</taxon>
        <taxon>Asterales</taxon>
        <taxon>Asteraceae</taxon>
        <taxon>Asteroideae</taxon>
        <taxon>Anthemideae</taxon>
        <taxon>Artemisiinae</taxon>
        <taxon>Artemisia</taxon>
    </lineage>
</organism>
<comment type="caution">
    <text evidence="4">The sequence shown here is derived from an EMBL/GenBank/DDBJ whole genome shotgun (WGS) entry which is preliminary data.</text>
</comment>
<evidence type="ECO:0000313" key="4">
    <source>
        <dbReference type="EMBL" id="PWA42000.1"/>
    </source>
</evidence>
<dbReference type="Proteomes" id="UP000245207">
    <property type="component" value="Unassembled WGS sequence"/>
</dbReference>
<feature type="domain" description="FAS1" evidence="3">
    <location>
        <begin position="62"/>
        <end position="155"/>
    </location>
</feature>
<dbReference type="OrthoDB" id="1893649at2759"/>
<proteinExistence type="inferred from homology"/>
<dbReference type="InterPro" id="IPR052806">
    <property type="entry name" value="Fasciclin-like_AGP"/>
</dbReference>
<evidence type="ECO:0000256" key="1">
    <source>
        <dbReference type="ARBA" id="ARBA00007843"/>
    </source>
</evidence>
<feature type="signal peptide" evidence="2">
    <location>
        <begin position="1"/>
        <end position="22"/>
    </location>
</feature>
<gene>
    <name evidence="4" type="ORF">CTI12_AA532780</name>
</gene>
<dbReference type="Gene3D" id="2.30.180.10">
    <property type="entry name" value="FAS1 domain"/>
    <property type="match status" value="1"/>
</dbReference>
<feature type="domain" description="FAS1" evidence="3">
    <location>
        <begin position="221"/>
        <end position="322"/>
    </location>
</feature>
<name>A0A2U1KZ62_ARTAN</name>
<keyword evidence="5" id="KW-1185">Reference proteome</keyword>
<dbReference type="PANTHER" id="PTHR33985">
    <property type="entry name" value="OS02G0491300 PROTEIN-RELATED"/>
    <property type="match status" value="1"/>
</dbReference>
<dbReference type="EMBL" id="PKPP01012686">
    <property type="protein sequence ID" value="PWA42000.1"/>
    <property type="molecule type" value="Genomic_DNA"/>
</dbReference>
<dbReference type="PANTHER" id="PTHR33985:SF17">
    <property type="entry name" value="FASCICLIN-LIKE ARABINOGALACTAN PROTEIN 20"/>
    <property type="match status" value="1"/>
</dbReference>
<comment type="similarity">
    <text evidence="1">Belongs to the fasciclin-like AGP family.</text>
</comment>
<accession>A0A2U1KZ62</accession>
<sequence>MAFQHTTLLLILTILTTTTTTALPPETLTNAADTLSNSGYVAMSLTLNLVQDVLLSHHTSATIFTPPDSSFADSGQPSLSLLSLHFSPLAFSQSSLRSLPYGTKIPTVDANTYLTVTTPSAVSLVSINDVRIVGSPIFDDGSLIIFAIEKFFDANFTVAEAPMAGGKLEHCTASFGGDVISSNFSFHDGANVLISRGYSVMAAFLNLQLLGFLGGQRYALTVFAPVDEVMVDYSGSFPEYNSLFLRHVLPCKVSWRDLVSVVDVDDEGDGSEFDTYLSGFKVRISRSDGTFKVNEVSIAFPDMYYTDWFVVHGIREVLSLPKAAEEIGDGEGDPFDEGEKRISGRMLVAADLDRSEF</sequence>
<evidence type="ECO:0000256" key="2">
    <source>
        <dbReference type="SAM" id="SignalP"/>
    </source>
</evidence>
<dbReference type="Pfam" id="PF02469">
    <property type="entry name" value="Fasciclin"/>
    <property type="match status" value="1"/>
</dbReference>
<reference evidence="4 5" key="1">
    <citation type="journal article" date="2018" name="Mol. Plant">
        <title>The genome of Artemisia annua provides insight into the evolution of Asteraceae family and artemisinin biosynthesis.</title>
        <authorList>
            <person name="Shen Q."/>
            <person name="Zhang L."/>
            <person name="Liao Z."/>
            <person name="Wang S."/>
            <person name="Yan T."/>
            <person name="Shi P."/>
            <person name="Liu M."/>
            <person name="Fu X."/>
            <person name="Pan Q."/>
            <person name="Wang Y."/>
            <person name="Lv Z."/>
            <person name="Lu X."/>
            <person name="Zhang F."/>
            <person name="Jiang W."/>
            <person name="Ma Y."/>
            <person name="Chen M."/>
            <person name="Hao X."/>
            <person name="Li L."/>
            <person name="Tang Y."/>
            <person name="Lv G."/>
            <person name="Zhou Y."/>
            <person name="Sun X."/>
            <person name="Brodelius P.E."/>
            <person name="Rose J.K.C."/>
            <person name="Tang K."/>
        </authorList>
    </citation>
    <scope>NUCLEOTIDE SEQUENCE [LARGE SCALE GENOMIC DNA]</scope>
    <source>
        <strain evidence="5">cv. Huhao1</strain>
        <tissue evidence="4">Leaf</tissue>
    </source>
</reference>
<protein>
    <submittedName>
        <fullName evidence="4">FAS1 domain-containing protein</fullName>
    </submittedName>
</protein>